<accession>A0ABP8IW70</accession>
<name>A0ABP8IW70_9BACT</name>
<protein>
    <submittedName>
        <fullName evidence="2">Uncharacterized protein</fullName>
    </submittedName>
</protein>
<feature type="transmembrane region" description="Helical" evidence="1">
    <location>
        <begin position="12"/>
        <end position="28"/>
    </location>
</feature>
<dbReference type="Proteomes" id="UP001500454">
    <property type="component" value="Unassembled WGS sequence"/>
</dbReference>
<keyword evidence="1" id="KW-0472">Membrane</keyword>
<feature type="transmembrane region" description="Helical" evidence="1">
    <location>
        <begin position="34"/>
        <end position="53"/>
    </location>
</feature>
<sequence>MAEEQELRKADYGMAAFLVAALVGGNFLDFARVSWRYGLVSLVITIIGIWLLFKALRKPIPTSQKALYALGIMVLTLVLRMVMFKVLGKYLV</sequence>
<evidence type="ECO:0000313" key="2">
    <source>
        <dbReference type="EMBL" id="GAA4376481.1"/>
    </source>
</evidence>
<gene>
    <name evidence="2" type="ORF">GCM10023186_10410</name>
</gene>
<keyword evidence="3" id="KW-1185">Reference proteome</keyword>
<proteinExistence type="predicted"/>
<dbReference type="RefSeq" id="WP_345222020.1">
    <property type="nucleotide sequence ID" value="NZ_BAABHA010000002.1"/>
</dbReference>
<comment type="caution">
    <text evidence="2">The sequence shown here is derived from an EMBL/GenBank/DDBJ whole genome shotgun (WGS) entry which is preliminary data.</text>
</comment>
<keyword evidence="1" id="KW-1133">Transmembrane helix</keyword>
<dbReference type="EMBL" id="BAABHA010000002">
    <property type="protein sequence ID" value="GAA4376481.1"/>
    <property type="molecule type" value="Genomic_DNA"/>
</dbReference>
<reference evidence="3" key="1">
    <citation type="journal article" date="2019" name="Int. J. Syst. Evol. Microbiol.">
        <title>The Global Catalogue of Microorganisms (GCM) 10K type strain sequencing project: providing services to taxonomists for standard genome sequencing and annotation.</title>
        <authorList>
            <consortium name="The Broad Institute Genomics Platform"/>
            <consortium name="The Broad Institute Genome Sequencing Center for Infectious Disease"/>
            <person name="Wu L."/>
            <person name="Ma J."/>
        </authorList>
    </citation>
    <scope>NUCLEOTIDE SEQUENCE [LARGE SCALE GENOMIC DNA]</scope>
    <source>
        <strain evidence="3">JCM 17924</strain>
    </source>
</reference>
<evidence type="ECO:0000256" key="1">
    <source>
        <dbReference type="SAM" id="Phobius"/>
    </source>
</evidence>
<feature type="transmembrane region" description="Helical" evidence="1">
    <location>
        <begin position="65"/>
        <end position="87"/>
    </location>
</feature>
<keyword evidence="1" id="KW-0812">Transmembrane</keyword>
<evidence type="ECO:0000313" key="3">
    <source>
        <dbReference type="Proteomes" id="UP001500454"/>
    </source>
</evidence>
<organism evidence="2 3">
    <name type="scientific">Hymenobacter koreensis</name>
    <dbReference type="NCBI Taxonomy" id="1084523"/>
    <lineage>
        <taxon>Bacteria</taxon>
        <taxon>Pseudomonadati</taxon>
        <taxon>Bacteroidota</taxon>
        <taxon>Cytophagia</taxon>
        <taxon>Cytophagales</taxon>
        <taxon>Hymenobacteraceae</taxon>
        <taxon>Hymenobacter</taxon>
    </lineage>
</organism>